<dbReference type="Proteomes" id="UP000295357">
    <property type="component" value="Unassembled WGS sequence"/>
</dbReference>
<accession>A0A4R6N5Q5</accession>
<dbReference type="Gene3D" id="1.10.530.10">
    <property type="match status" value="1"/>
</dbReference>
<dbReference type="AlphaFoldDB" id="A0A4R6N5Q5"/>
<comment type="caution">
    <text evidence="1">The sequence shown here is derived from an EMBL/GenBank/DDBJ whole genome shotgun (WGS) entry which is preliminary data.</text>
</comment>
<evidence type="ECO:0000313" key="1">
    <source>
        <dbReference type="EMBL" id="TDP09572.1"/>
    </source>
</evidence>
<protein>
    <submittedName>
        <fullName evidence="1">Lysozyme</fullName>
    </submittedName>
</protein>
<sequence>MARVIAAAAGLALAAWWLLRRASPDPVTTTGEAEAEQTTEAAAPLWTLQDLIAEQMPIMTAQPEPDTAAANEAAFLLMIRKAEGTAGPNGYRTLFGGRLFDSYADHPRVAQRFTNKAGETLWTSAAGAYQFLAVSPLPGGGSTRANTWDKLSERLGLPDFSPESQDRAALELIREAGALGDVRAGRFDQAVNKVRRIWASMPGAGYAQPEKSLDALRLAYLNAGGTLA</sequence>
<evidence type="ECO:0000313" key="2">
    <source>
        <dbReference type="Proteomes" id="UP000295357"/>
    </source>
</evidence>
<proteinExistence type="predicted"/>
<name>A0A4R6N5Q5_9BURK</name>
<organism evidence="1 2">
    <name type="scientific">Roseateles asaccharophilus</name>
    <dbReference type="NCBI Taxonomy" id="582607"/>
    <lineage>
        <taxon>Bacteria</taxon>
        <taxon>Pseudomonadati</taxon>
        <taxon>Pseudomonadota</taxon>
        <taxon>Betaproteobacteria</taxon>
        <taxon>Burkholderiales</taxon>
        <taxon>Sphaerotilaceae</taxon>
        <taxon>Roseateles</taxon>
    </lineage>
</organism>
<dbReference type="SUPFAM" id="SSF53955">
    <property type="entry name" value="Lysozyme-like"/>
    <property type="match status" value="1"/>
</dbReference>
<dbReference type="InterPro" id="IPR023346">
    <property type="entry name" value="Lysozyme-like_dom_sf"/>
</dbReference>
<dbReference type="EMBL" id="SNXE01000004">
    <property type="protein sequence ID" value="TDP09572.1"/>
    <property type="molecule type" value="Genomic_DNA"/>
</dbReference>
<keyword evidence="2" id="KW-1185">Reference proteome</keyword>
<dbReference type="CDD" id="cd00736">
    <property type="entry name" value="lambda_lys-like"/>
    <property type="match status" value="1"/>
</dbReference>
<reference evidence="1 2" key="1">
    <citation type="submission" date="2019-03" db="EMBL/GenBank/DDBJ databases">
        <title>Genomic Encyclopedia of Type Strains, Phase IV (KMG-IV): sequencing the most valuable type-strain genomes for metagenomic binning, comparative biology and taxonomic classification.</title>
        <authorList>
            <person name="Goeker M."/>
        </authorList>
    </citation>
    <scope>NUCLEOTIDE SEQUENCE [LARGE SCALE GENOMIC DNA]</scope>
    <source>
        <strain evidence="1 2">DSM 25082</strain>
    </source>
</reference>
<gene>
    <name evidence="1" type="ORF">DFR39_104133</name>
</gene>